<keyword evidence="6" id="KW-0560">Oxidoreductase</keyword>
<dbReference type="EMBL" id="FNRQ01000006">
    <property type="protein sequence ID" value="SEB13159.1"/>
    <property type="molecule type" value="Genomic_DNA"/>
</dbReference>
<dbReference type="Proteomes" id="UP000198638">
    <property type="component" value="Unassembled WGS sequence"/>
</dbReference>
<dbReference type="InterPro" id="IPR046373">
    <property type="entry name" value="Acyl-CoA_Oxase/DH_mid-dom_sf"/>
</dbReference>
<evidence type="ECO:0000256" key="2">
    <source>
        <dbReference type="ARBA" id="ARBA00009347"/>
    </source>
</evidence>
<dbReference type="InterPro" id="IPR013786">
    <property type="entry name" value="AcylCoA_DH/ox_N"/>
</dbReference>
<evidence type="ECO:0000256" key="3">
    <source>
        <dbReference type="ARBA" id="ARBA00011738"/>
    </source>
</evidence>
<evidence type="ECO:0000256" key="4">
    <source>
        <dbReference type="ARBA" id="ARBA00022630"/>
    </source>
</evidence>
<evidence type="ECO:0000259" key="7">
    <source>
        <dbReference type="Pfam" id="PF00441"/>
    </source>
</evidence>
<dbReference type="STRING" id="83784.SAMN05192564_106356"/>
<comment type="cofactor">
    <cofactor evidence="1">
        <name>FAD</name>
        <dbReference type="ChEBI" id="CHEBI:57692"/>
    </cofactor>
</comment>
<evidence type="ECO:0000259" key="8">
    <source>
        <dbReference type="Pfam" id="PF02770"/>
    </source>
</evidence>
<dbReference type="GO" id="GO:0003995">
    <property type="term" value="F:acyl-CoA dehydrogenase activity"/>
    <property type="evidence" value="ECO:0007669"/>
    <property type="project" value="TreeGrafter"/>
</dbReference>
<comment type="subunit">
    <text evidence="3">Homodimer.</text>
</comment>
<keyword evidence="11" id="KW-1185">Reference proteome</keyword>
<feature type="domain" description="Acyl-CoA dehydrogenase/oxidase N-terminal" evidence="9">
    <location>
        <begin position="9"/>
        <end position="122"/>
    </location>
</feature>
<name>A0A1H4GU31_9BURK</name>
<dbReference type="PANTHER" id="PTHR48083">
    <property type="entry name" value="MEDIUM-CHAIN SPECIFIC ACYL-COA DEHYDROGENASE, MITOCHONDRIAL-RELATED"/>
    <property type="match status" value="1"/>
</dbReference>
<dbReference type="Gene3D" id="2.40.110.10">
    <property type="entry name" value="Butyryl-CoA Dehydrogenase, subunit A, domain 2"/>
    <property type="match status" value="1"/>
</dbReference>
<dbReference type="SUPFAM" id="SSF47203">
    <property type="entry name" value="Acyl-CoA dehydrogenase C-terminal domain-like"/>
    <property type="match status" value="1"/>
</dbReference>
<dbReference type="OrthoDB" id="7807987at2"/>
<gene>
    <name evidence="10" type="ORF">SAMN05192564_106356</name>
</gene>
<dbReference type="Pfam" id="PF00441">
    <property type="entry name" value="Acyl-CoA_dh_1"/>
    <property type="match status" value="1"/>
</dbReference>
<dbReference type="AlphaFoldDB" id="A0A1H4GU31"/>
<feature type="domain" description="Acyl-CoA oxidase/dehydrogenase middle" evidence="8">
    <location>
        <begin position="127"/>
        <end position="218"/>
    </location>
</feature>
<evidence type="ECO:0000256" key="1">
    <source>
        <dbReference type="ARBA" id="ARBA00001974"/>
    </source>
</evidence>
<dbReference type="InterPro" id="IPR050741">
    <property type="entry name" value="Acyl-CoA_dehydrogenase"/>
</dbReference>
<accession>A0A1H4GU31</accession>
<dbReference type="Pfam" id="PF02770">
    <property type="entry name" value="Acyl-CoA_dh_M"/>
    <property type="match status" value="1"/>
</dbReference>
<dbReference type="Gene3D" id="1.10.540.10">
    <property type="entry name" value="Acyl-CoA dehydrogenase/oxidase, N-terminal domain"/>
    <property type="match status" value="1"/>
</dbReference>
<proteinExistence type="inferred from homology"/>
<feature type="domain" description="Acyl-CoA dehydrogenase/oxidase C-terminal" evidence="7">
    <location>
        <begin position="231"/>
        <end position="379"/>
    </location>
</feature>
<dbReference type="InterPro" id="IPR009100">
    <property type="entry name" value="AcylCoA_DH/oxidase_NM_dom_sf"/>
</dbReference>
<evidence type="ECO:0000313" key="10">
    <source>
        <dbReference type="EMBL" id="SEB13159.1"/>
    </source>
</evidence>
<dbReference type="GO" id="GO:0005737">
    <property type="term" value="C:cytoplasm"/>
    <property type="evidence" value="ECO:0007669"/>
    <property type="project" value="TreeGrafter"/>
</dbReference>
<evidence type="ECO:0000259" key="9">
    <source>
        <dbReference type="Pfam" id="PF02771"/>
    </source>
</evidence>
<dbReference type="GO" id="GO:0050660">
    <property type="term" value="F:flavin adenine dinucleotide binding"/>
    <property type="evidence" value="ECO:0007669"/>
    <property type="project" value="InterPro"/>
</dbReference>
<dbReference type="Gene3D" id="1.20.140.10">
    <property type="entry name" value="Butyryl-CoA Dehydrogenase, subunit A, domain 3"/>
    <property type="match status" value="1"/>
</dbReference>
<comment type="similarity">
    <text evidence="2">Belongs to the acyl-CoA dehydrogenase family.</text>
</comment>
<dbReference type="InterPro" id="IPR009075">
    <property type="entry name" value="AcylCo_DH/oxidase_C"/>
</dbReference>
<dbReference type="InterPro" id="IPR037069">
    <property type="entry name" value="AcylCoA_DH/ox_N_sf"/>
</dbReference>
<reference evidence="11" key="1">
    <citation type="submission" date="2016-10" db="EMBL/GenBank/DDBJ databases">
        <authorList>
            <person name="Varghese N."/>
            <person name="Submissions S."/>
        </authorList>
    </citation>
    <scope>NUCLEOTIDE SEQUENCE [LARGE SCALE GENOMIC DNA]</scope>
    <source>
        <strain evidence="11">LMG 24000</strain>
    </source>
</reference>
<dbReference type="InterPro" id="IPR006091">
    <property type="entry name" value="Acyl-CoA_Oxase/DH_mid-dom"/>
</dbReference>
<dbReference type="InterPro" id="IPR036250">
    <property type="entry name" value="AcylCo_DH-like_C"/>
</dbReference>
<dbReference type="PANTHER" id="PTHR48083:SF13">
    <property type="entry name" value="ACYL-COA DEHYDROGENASE FAMILY MEMBER 11"/>
    <property type="match status" value="1"/>
</dbReference>
<dbReference type="RefSeq" id="WP_090535637.1">
    <property type="nucleotide sequence ID" value="NZ_FNRQ01000006.1"/>
</dbReference>
<evidence type="ECO:0000256" key="5">
    <source>
        <dbReference type="ARBA" id="ARBA00022827"/>
    </source>
</evidence>
<dbReference type="SUPFAM" id="SSF56645">
    <property type="entry name" value="Acyl-CoA dehydrogenase NM domain-like"/>
    <property type="match status" value="1"/>
</dbReference>
<organism evidence="10 11">
    <name type="scientific">Paraburkholderia sartisoli</name>
    <dbReference type="NCBI Taxonomy" id="83784"/>
    <lineage>
        <taxon>Bacteria</taxon>
        <taxon>Pseudomonadati</taxon>
        <taxon>Pseudomonadota</taxon>
        <taxon>Betaproteobacteria</taxon>
        <taxon>Burkholderiales</taxon>
        <taxon>Burkholderiaceae</taxon>
        <taxon>Paraburkholderia</taxon>
    </lineage>
</organism>
<sequence length="394" mass="42665">MNPNQTPLETLRLRVRAFIDEDVIPCEDNALAHDFAAQDRVIHALREKAREAGVLGPGIARELGGLGLSFRERAVILEEAGRSLLGPHALHAGPPDETNILMLASLCTDAQRERYLKPLAAGTARSCFAMTEPPPGAGSDPSMLLTRATRRDGRWVIDGCKWFISGALGADFAIVMAQTDSGPTMFIVDTDTPGYRMVRVIDALDGFISSHCELDFEGCTVGDDAVLGQVGEGFGHAQLRLEPARLTHCMRFIGAAQRALDIAARYVAGRDSFGKPLAQHQAVQTLIADSQIDLYAARLMTYDVATRMDAGQSVKQESSMAKVFVSEAVGRVVDRAVQLTGAFGISGDTVLSALYREVRPFRIFDGASEVHRAAIAQRALRQYAPPARETCRGQ</sequence>
<protein>
    <submittedName>
        <fullName evidence="10">Acyl-CoA dehydrogenase</fullName>
    </submittedName>
</protein>
<dbReference type="Pfam" id="PF02771">
    <property type="entry name" value="Acyl-CoA_dh_N"/>
    <property type="match status" value="1"/>
</dbReference>
<keyword evidence="4" id="KW-0285">Flavoprotein</keyword>
<keyword evidence="5" id="KW-0274">FAD</keyword>
<evidence type="ECO:0000256" key="6">
    <source>
        <dbReference type="ARBA" id="ARBA00023002"/>
    </source>
</evidence>
<evidence type="ECO:0000313" key="11">
    <source>
        <dbReference type="Proteomes" id="UP000198638"/>
    </source>
</evidence>
<dbReference type="GO" id="GO:0033539">
    <property type="term" value="P:fatty acid beta-oxidation using acyl-CoA dehydrogenase"/>
    <property type="evidence" value="ECO:0007669"/>
    <property type="project" value="TreeGrafter"/>
</dbReference>
<dbReference type="CDD" id="cd00567">
    <property type="entry name" value="ACAD"/>
    <property type="match status" value="1"/>
</dbReference>